<accession>A0ABW2QKV8</accession>
<dbReference type="Gene3D" id="3.30.450.20">
    <property type="entry name" value="PAS domain"/>
    <property type="match status" value="3"/>
</dbReference>
<dbReference type="InterPro" id="IPR000160">
    <property type="entry name" value="GGDEF_dom"/>
</dbReference>
<dbReference type="SUPFAM" id="SSF55073">
    <property type="entry name" value="Nucleotide cyclase"/>
    <property type="match status" value="1"/>
</dbReference>
<evidence type="ECO:0000256" key="1">
    <source>
        <dbReference type="ARBA" id="ARBA00004651"/>
    </source>
</evidence>
<dbReference type="SMART" id="SM00267">
    <property type="entry name" value="GGDEF"/>
    <property type="match status" value="1"/>
</dbReference>
<evidence type="ECO:0000259" key="13">
    <source>
        <dbReference type="PROSITE" id="PS50887"/>
    </source>
</evidence>
<keyword evidence="9 12" id="KW-1133">Transmembrane helix</keyword>
<keyword evidence="6" id="KW-0547">Nucleotide-binding</keyword>
<keyword evidence="14" id="KW-0548">Nucleotidyltransferase</keyword>
<dbReference type="RefSeq" id="WP_382219855.1">
    <property type="nucleotide sequence ID" value="NZ_JBHTCA010000002.1"/>
</dbReference>
<dbReference type="InterPro" id="IPR035965">
    <property type="entry name" value="PAS-like_dom_sf"/>
</dbReference>
<gene>
    <name evidence="14" type="ORF">ACFQPB_03675</name>
</gene>
<keyword evidence="11 12" id="KW-0472">Membrane</keyword>
<keyword evidence="5 12" id="KW-0812">Transmembrane</keyword>
<keyword evidence="2" id="KW-1003">Cell membrane</keyword>
<evidence type="ECO:0000256" key="10">
    <source>
        <dbReference type="ARBA" id="ARBA00023012"/>
    </source>
</evidence>
<dbReference type="Pfam" id="PF00990">
    <property type="entry name" value="GGDEF"/>
    <property type="match status" value="1"/>
</dbReference>
<dbReference type="PROSITE" id="PS50887">
    <property type="entry name" value="GGDEF"/>
    <property type="match status" value="1"/>
</dbReference>
<evidence type="ECO:0000256" key="9">
    <source>
        <dbReference type="ARBA" id="ARBA00022989"/>
    </source>
</evidence>
<dbReference type="InterPro" id="IPR029787">
    <property type="entry name" value="Nucleotide_cyclase"/>
</dbReference>
<dbReference type="CDD" id="cd12915">
    <property type="entry name" value="PDC2_DGC_like"/>
    <property type="match status" value="1"/>
</dbReference>
<keyword evidence="8" id="KW-0067">ATP-binding</keyword>
<dbReference type="CDD" id="cd12914">
    <property type="entry name" value="PDC1_DGC_like"/>
    <property type="match status" value="1"/>
</dbReference>
<dbReference type="PANTHER" id="PTHR44757:SF2">
    <property type="entry name" value="BIOFILM ARCHITECTURE MAINTENANCE PROTEIN MBAA"/>
    <property type="match status" value="1"/>
</dbReference>
<evidence type="ECO:0000256" key="11">
    <source>
        <dbReference type="ARBA" id="ARBA00023136"/>
    </source>
</evidence>
<evidence type="ECO:0000313" key="15">
    <source>
        <dbReference type="Proteomes" id="UP001596501"/>
    </source>
</evidence>
<feature type="domain" description="GGDEF" evidence="13">
    <location>
        <begin position="484"/>
        <end position="620"/>
    </location>
</feature>
<dbReference type="EC" id="2.7.7.65" evidence="14"/>
<dbReference type="EMBL" id="JBHTCA010000002">
    <property type="protein sequence ID" value="MFC7407948.1"/>
    <property type="molecule type" value="Genomic_DNA"/>
</dbReference>
<dbReference type="Proteomes" id="UP001596501">
    <property type="component" value="Unassembled WGS sequence"/>
</dbReference>
<evidence type="ECO:0000256" key="8">
    <source>
        <dbReference type="ARBA" id="ARBA00022840"/>
    </source>
</evidence>
<keyword evidence="3" id="KW-0597">Phosphoprotein</keyword>
<dbReference type="Gene3D" id="3.30.70.270">
    <property type="match status" value="1"/>
</dbReference>
<dbReference type="PANTHER" id="PTHR44757">
    <property type="entry name" value="DIGUANYLATE CYCLASE DGCP"/>
    <property type="match status" value="1"/>
</dbReference>
<sequence>MDRLSKLPHTKSGRFAAWLMAGNVAVAVVLVWATWHYLSDTRQAERHLAEQIADNLAVSVSAEVAAELRLIDNALQSIQQRLPAVLDVGDAEFRTRLGLALRDQSLLLPFVYAIRFADLRGQVNDGRGQVDINVADRAYFQQALTSNGVVVSEPMVSRVSGEWVIILARQVKGADGKPLGVVYAAVLSKHFNTLFSRFALGLGGAVALRTDQLTLVARFASGEPASDAELGTQRVSPALHQALANNPAKGLLTTRTALDGIERVNAYRRIPEMPLVLLAGLSTEHFVSNWSRDATRVWGIAALIQLMLMGGSIYAFVQHGRERRLSAVATELAKEQSMVIDNKWIGVARLKDRKITWANAAIGNMLGVPASEMVGRESRVFYGDADGYAKVGQEGYGQLADAGSYHAQVQLKAGDGGILWVDMTGVALSNGESAWVLVDITNLKHRESQAQHQAMHDSLTGLANRRLFSEQMKLVRAQSERSRAGWALCFLDLDGFKPVNDTFGHEAGDEVLKTVADRLRSVTRTSDFAARMGGDEFALLLTGVSDAEEVKSTVQRCLDAISRPIELASGVTVTVGSSAGIAISHDGQADPHELLVAADEAMYEVKRSAKGHLAVVTFGDDAVKPGI</sequence>
<dbReference type="InterPro" id="IPR052155">
    <property type="entry name" value="Biofilm_reg_signaling"/>
</dbReference>
<organism evidence="14 15">
    <name type="scientific">Hydrogenophaga atypica</name>
    <dbReference type="NCBI Taxonomy" id="249409"/>
    <lineage>
        <taxon>Bacteria</taxon>
        <taxon>Pseudomonadati</taxon>
        <taxon>Pseudomonadota</taxon>
        <taxon>Betaproteobacteria</taxon>
        <taxon>Burkholderiales</taxon>
        <taxon>Comamonadaceae</taxon>
        <taxon>Hydrogenophaga</taxon>
    </lineage>
</organism>
<evidence type="ECO:0000256" key="5">
    <source>
        <dbReference type="ARBA" id="ARBA00022692"/>
    </source>
</evidence>
<name>A0ABW2QKV8_9BURK</name>
<dbReference type="NCBIfam" id="TIGR00254">
    <property type="entry name" value="GGDEF"/>
    <property type="match status" value="1"/>
</dbReference>
<dbReference type="CDD" id="cd01949">
    <property type="entry name" value="GGDEF"/>
    <property type="match status" value="1"/>
</dbReference>
<evidence type="ECO:0000256" key="4">
    <source>
        <dbReference type="ARBA" id="ARBA00022679"/>
    </source>
</evidence>
<keyword evidence="4 14" id="KW-0808">Transferase</keyword>
<keyword evidence="15" id="KW-1185">Reference proteome</keyword>
<dbReference type="InterPro" id="IPR029151">
    <property type="entry name" value="Sensor-like_sf"/>
</dbReference>
<dbReference type="InterPro" id="IPR033479">
    <property type="entry name" value="dCache_1"/>
</dbReference>
<keyword evidence="7" id="KW-0418">Kinase</keyword>
<comment type="subcellular location">
    <subcellularLocation>
        <location evidence="1">Cell membrane</location>
        <topology evidence="1">Multi-pass membrane protein</topology>
    </subcellularLocation>
</comment>
<dbReference type="InterPro" id="IPR043128">
    <property type="entry name" value="Rev_trsase/Diguanyl_cyclase"/>
</dbReference>
<evidence type="ECO:0000256" key="2">
    <source>
        <dbReference type="ARBA" id="ARBA00022475"/>
    </source>
</evidence>
<evidence type="ECO:0000256" key="12">
    <source>
        <dbReference type="SAM" id="Phobius"/>
    </source>
</evidence>
<evidence type="ECO:0000256" key="3">
    <source>
        <dbReference type="ARBA" id="ARBA00022553"/>
    </source>
</evidence>
<dbReference type="Pfam" id="PF02743">
    <property type="entry name" value="dCache_1"/>
    <property type="match status" value="1"/>
</dbReference>
<reference evidence="15" key="1">
    <citation type="journal article" date="2019" name="Int. J. Syst. Evol. Microbiol.">
        <title>The Global Catalogue of Microorganisms (GCM) 10K type strain sequencing project: providing services to taxonomists for standard genome sequencing and annotation.</title>
        <authorList>
            <consortium name="The Broad Institute Genomics Platform"/>
            <consortium name="The Broad Institute Genome Sequencing Center for Infectious Disease"/>
            <person name="Wu L."/>
            <person name="Ma J."/>
        </authorList>
    </citation>
    <scope>NUCLEOTIDE SEQUENCE [LARGE SCALE GENOMIC DNA]</scope>
    <source>
        <strain evidence="15">CGMCC 1.12371</strain>
    </source>
</reference>
<proteinExistence type="predicted"/>
<dbReference type="SUPFAM" id="SSF103190">
    <property type="entry name" value="Sensory domain-like"/>
    <property type="match status" value="1"/>
</dbReference>
<feature type="transmembrane region" description="Helical" evidence="12">
    <location>
        <begin position="15"/>
        <end position="38"/>
    </location>
</feature>
<comment type="caution">
    <text evidence="14">The sequence shown here is derived from an EMBL/GenBank/DDBJ whole genome shotgun (WGS) entry which is preliminary data.</text>
</comment>
<evidence type="ECO:0000256" key="6">
    <source>
        <dbReference type="ARBA" id="ARBA00022741"/>
    </source>
</evidence>
<evidence type="ECO:0000313" key="14">
    <source>
        <dbReference type="EMBL" id="MFC7407948.1"/>
    </source>
</evidence>
<evidence type="ECO:0000256" key="7">
    <source>
        <dbReference type="ARBA" id="ARBA00022777"/>
    </source>
</evidence>
<protein>
    <submittedName>
        <fullName evidence="14">Diguanylate cyclase domain-containing protein</fullName>
        <ecNumber evidence="14">2.7.7.65</ecNumber>
    </submittedName>
</protein>
<dbReference type="SUPFAM" id="SSF55785">
    <property type="entry name" value="PYP-like sensor domain (PAS domain)"/>
    <property type="match status" value="1"/>
</dbReference>
<feature type="transmembrane region" description="Helical" evidence="12">
    <location>
        <begin position="297"/>
        <end position="317"/>
    </location>
</feature>
<keyword evidence="10" id="KW-0902">Two-component regulatory system</keyword>
<dbReference type="GO" id="GO:0052621">
    <property type="term" value="F:diguanylate cyclase activity"/>
    <property type="evidence" value="ECO:0007669"/>
    <property type="project" value="UniProtKB-EC"/>
</dbReference>